<keyword evidence="1" id="KW-0732">Signal</keyword>
<keyword evidence="3" id="KW-1185">Reference proteome</keyword>
<dbReference type="Proteomes" id="UP000031672">
    <property type="component" value="Unassembled WGS sequence"/>
</dbReference>
<feature type="chain" id="PRO_5009758631" evidence="1">
    <location>
        <begin position="18"/>
        <end position="121"/>
    </location>
</feature>
<proteinExistence type="predicted"/>
<gene>
    <name evidence="2" type="ORF">OJ16_19155</name>
</gene>
<evidence type="ECO:0000313" key="3">
    <source>
        <dbReference type="Proteomes" id="UP000031672"/>
    </source>
</evidence>
<accession>A0A0C2JLB6</accession>
<evidence type="ECO:0000313" key="2">
    <source>
        <dbReference type="EMBL" id="KII75401.1"/>
    </source>
</evidence>
<name>A0A0C2JLB6_9VIBR</name>
<feature type="signal peptide" evidence="1">
    <location>
        <begin position="1"/>
        <end position="17"/>
    </location>
</feature>
<organism evidence="2 3">
    <name type="scientific">Vibrio renipiscarius</name>
    <dbReference type="NCBI Taxonomy" id="1461322"/>
    <lineage>
        <taxon>Bacteria</taxon>
        <taxon>Pseudomonadati</taxon>
        <taxon>Pseudomonadota</taxon>
        <taxon>Gammaproteobacteria</taxon>
        <taxon>Vibrionales</taxon>
        <taxon>Vibrionaceae</taxon>
        <taxon>Vibrio</taxon>
    </lineage>
</organism>
<protein>
    <submittedName>
        <fullName evidence="2">Uncharacterized protein</fullName>
    </submittedName>
</protein>
<dbReference type="STRING" id="1461322.OJ16_19155"/>
<comment type="caution">
    <text evidence="2">The sequence shown here is derived from an EMBL/GenBank/DDBJ whole genome shotgun (WGS) entry which is preliminary data.</text>
</comment>
<dbReference type="EMBL" id="JTKH01000025">
    <property type="protein sequence ID" value="KII75401.1"/>
    <property type="molecule type" value="Genomic_DNA"/>
</dbReference>
<accession>A0A0C2N6Y6</accession>
<reference evidence="2 3" key="1">
    <citation type="submission" date="2014-11" db="EMBL/GenBank/DDBJ databases">
        <title>Draft Genome Sequence of Vibrio piscirenalis strains CECT 8603T and CECT 8604, two marine Gammaproteobacterium isolated from cultured gilthead sea bream (Sparus aurata).</title>
        <authorList>
            <person name="Arahal D.R."/>
            <person name="Rodrigo-Torres L."/>
            <person name="Lucena T."/>
            <person name="Pujalte M.J."/>
        </authorList>
    </citation>
    <scope>NUCLEOTIDE SEQUENCE [LARGE SCALE GENOMIC DNA]</scope>
    <source>
        <strain evidence="2 3">DCR 1-4-2</strain>
    </source>
</reference>
<dbReference type="RefSeq" id="WP_040993051.1">
    <property type="nucleotide sequence ID" value="NZ_JTKH01000025.1"/>
</dbReference>
<dbReference type="AlphaFoldDB" id="A0A0C2JLB6"/>
<evidence type="ECO:0000256" key="1">
    <source>
        <dbReference type="SAM" id="SignalP"/>
    </source>
</evidence>
<sequence length="121" mass="13596">MKKTALLLLFFSSSALCHGHAPQIVDKYVTDSIFEFEFKVSNGFSKKTCFDITVNEEIKPQLRTCIPSKGTRKMSVWLESKPDVQTRNLVCSIADTGGSMKTRMCSDLLTLFPATYFGLEQ</sequence>